<evidence type="ECO:0000256" key="1">
    <source>
        <dbReference type="ARBA" id="ARBA00004496"/>
    </source>
</evidence>
<organism evidence="5 6">
    <name type="scientific">Crossiella cryophila</name>
    <dbReference type="NCBI Taxonomy" id="43355"/>
    <lineage>
        <taxon>Bacteria</taxon>
        <taxon>Bacillati</taxon>
        <taxon>Actinomycetota</taxon>
        <taxon>Actinomycetes</taxon>
        <taxon>Pseudonocardiales</taxon>
        <taxon>Pseudonocardiaceae</taxon>
        <taxon>Crossiella</taxon>
    </lineage>
</organism>
<evidence type="ECO:0008006" key="7">
    <source>
        <dbReference type="Google" id="ProtNLM"/>
    </source>
</evidence>
<dbReference type="Proteomes" id="UP000533598">
    <property type="component" value="Unassembled WGS sequence"/>
</dbReference>
<name>A0A7W7CA78_9PSEU</name>
<comment type="caution">
    <text evidence="5">The sequence shown here is derived from an EMBL/GenBank/DDBJ whole genome shotgun (WGS) entry which is preliminary data.</text>
</comment>
<evidence type="ECO:0000313" key="6">
    <source>
        <dbReference type="Proteomes" id="UP000533598"/>
    </source>
</evidence>
<sequence length="262" mass="27851">MLDIDTAPAFRLSASAYQVLWEKLRLPEMPVVLHVHPQGFEEHERTAAVNAAWDELHRDDLVRNGGIRPELVDALTLLARPARAVDARLWLGHEVRALAAGSGQDAVLAVLEAEVLSLRAIYPGGLARAVVGLLPARAAGPGHSVSLPSAVIDTATQEAGSSVKAFAEALRDNGVSAADAKAVAEMIEGADQSGQFGATLTDRLGRRNRADHVVAFFDTAAGRYLMEEHRGSDGTPWTTMSPADGTRLTGQLDRLLSGLAED</sequence>
<keyword evidence="4" id="KW-0143">Chaperone</keyword>
<dbReference type="Pfam" id="PF14011">
    <property type="entry name" value="ESX-1_EspG"/>
    <property type="match status" value="1"/>
</dbReference>
<accession>A0A7W7CA78</accession>
<evidence type="ECO:0000256" key="3">
    <source>
        <dbReference type="ARBA" id="ARBA00022490"/>
    </source>
</evidence>
<evidence type="ECO:0000256" key="2">
    <source>
        <dbReference type="ARBA" id="ARBA00006411"/>
    </source>
</evidence>
<proteinExistence type="inferred from homology"/>
<comment type="subcellular location">
    <subcellularLocation>
        <location evidence="1">Cytoplasm</location>
    </subcellularLocation>
</comment>
<dbReference type="RefSeq" id="WP_185002030.1">
    <property type="nucleotide sequence ID" value="NZ_BAAAUI010000016.1"/>
</dbReference>
<reference evidence="5 6" key="1">
    <citation type="submission" date="2020-08" db="EMBL/GenBank/DDBJ databases">
        <title>Sequencing the genomes of 1000 actinobacteria strains.</title>
        <authorList>
            <person name="Klenk H.-P."/>
        </authorList>
    </citation>
    <scope>NUCLEOTIDE SEQUENCE [LARGE SCALE GENOMIC DNA]</scope>
    <source>
        <strain evidence="5 6">DSM 44230</strain>
    </source>
</reference>
<evidence type="ECO:0000313" key="5">
    <source>
        <dbReference type="EMBL" id="MBB4676171.1"/>
    </source>
</evidence>
<evidence type="ECO:0000256" key="4">
    <source>
        <dbReference type="ARBA" id="ARBA00023186"/>
    </source>
</evidence>
<keyword evidence="6" id="KW-1185">Reference proteome</keyword>
<keyword evidence="3" id="KW-0963">Cytoplasm</keyword>
<gene>
    <name evidence="5" type="ORF">HNR67_002289</name>
</gene>
<protein>
    <recommendedName>
        <fullName evidence="7">EspG family protein</fullName>
    </recommendedName>
</protein>
<comment type="similarity">
    <text evidence="2">Belongs to the EspG family.</text>
</comment>
<dbReference type="AlphaFoldDB" id="A0A7W7CA78"/>
<dbReference type="InterPro" id="IPR025734">
    <property type="entry name" value="EspG"/>
</dbReference>
<dbReference type="EMBL" id="JACHMH010000001">
    <property type="protein sequence ID" value="MBB4676171.1"/>
    <property type="molecule type" value="Genomic_DNA"/>
</dbReference>